<evidence type="ECO:0000256" key="6">
    <source>
        <dbReference type="ARBA" id="ARBA00022989"/>
    </source>
</evidence>
<dbReference type="GO" id="GO:0004252">
    <property type="term" value="F:serine-type endopeptidase activity"/>
    <property type="evidence" value="ECO:0007669"/>
    <property type="project" value="InterPro"/>
</dbReference>
<keyword evidence="3" id="KW-0645">Protease</keyword>
<reference evidence="10 11" key="1">
    <citation type="submission" date="2024-03" db="EMBL/GenBank/DDBJ databases">
        <title>Complete genome sequence of the green alga Chloropicon roscoffensis RCC1871.</title>
        <authorList>
            <person name="Lemieux C."/>
            <person name="Pombert J.-F."/>
            <person name="Otis C."/>
            <person name="Turmel M."/>
        </authorList>
    </citation>
    <scope>NUCLEOTIDE SEQUENCE [LARGE SCALE GENOMIC DNA]</scope>
    <source>
        <strain evidence="10 11">RCC1871</strain>
    </source>
</reference>
<evidence type="ECO:0000313" key="11">
    <source>
        <dbReference type="Proteomes" id="UP001472866"/>
    </source>
</evidence>
<evidence type="ECO:0000256" key="1">
    <source>
        <dbReference type="ARBA" id="ARBA00004141"/>
    </source>
</evidence>
<feature type="transmembrane region" description="Helical" evidence="8">
    <location>
        <begin position="151"/>
        <end position="171"/>
    </location>
</feature>
<keyword evidence="5" id="KW-0378">Hydrolase</keyword>
<keyword evidence="6 8" id="KW-1133">Transmembrane helix</keyword>
<comment type="similarity">
    <text evidence="2">Belongs to the peptidase S54 family.</text>
</comment>
<feature type="transmembrane region" description="Helical" evidence="8">
    <location>
        <begin position="215"/>
        <end position="233"/>
    </location>
</feature>
<dbReference type="AlphaFoldDB" id="A0AAX4P1Q4"/>
<dbReference type="EMBL" id="CP151502">
    <property type="protein sequence ID" value="WZN59856.1"/>
    <property type="molecule type" value="Genomic_DNA"/>
</dbReference>
<dbReference type="GO" id="GO:0016020">
    <property type="term" value="C:membrane"/>
    <property type="evidence" value="ECO:0007669"/>
    <property type="project" value="UniProtKB-SubCell"/>
</dbReference>
<sequence>MYRGGFGGRRTGRRGGRDQNYYLATMLVTQVVRRLNQLERKPPFTILLLGLCAAAHYTEVRDWLPSVGQACLRPERLHPGESMLGIFNPVRMIFSSLLHANEYHLYHNCISLLNKGVQLELRHKPLPFAAMTCFLLGASSGLYVLTSHLGVAVLGLTPSCAIGFSAVLFGYKVVAALESGHTGEQTFFGIRVPKGVYLSWVELVTIQFVHPNASFLGHLCGVLAGWLYYLLFLKQRGRSRFHGHGTTGRRRQD</sequence>
<keyword evidence="4 8" id="KW-0812">Transmembrane</keyword>
<dbReference type="GO" id="GO:0006508">
    <property type="term" value="P:proteolysis"/>
    <property type="evidence" value="ECO:0007669"/>
    <property type="project" value="UniProtKB-KW"/>
</dbReference>
<evidence type="ECO:0000313" key="10">
    <source>
        <dbReference type="EMBL" id="WZN59856.1"/>
    </source>
</evidence>
<keyword evidence="11" id="KW-1185">Reference proteome</keyword>
<dbReference type="PANTHER" id="PTHR43066">
    <property type="entry name" value="RHOMBOID-RELATED PROTEIN"/>
    <property type="match status" value="1"/>
</dbReference>
<dbReference type="Gene3D" id="1.20.1540.10">
    <property type="entry name" value="Rhomboid-like"/>
    <property type="match status" value="1"/>
</dbReference>
<dbReference type="InterPro" id="IPR035952">
    <property type="entry name" value="Rhomboid-like_sf"/>
</dbReference>
<accession>A0AAX4P1Q4</accession>
<keyword evidence="7 8" id="KW-0472">Membrane</keyword>
<evidence type="ECO:0000256" key="8">
    <source>
        <dbReference type="SAM" id="Phobius"/>
    </source>
</evidence>
<proteinExistence type="inferred from homology"/>
<dbReference type="InterPro" id="IPR022764">
    <property type="entry name" value="Peptidase_S54_rhomboid_dom"/>
</dbReference>
<name>A0AAX4P1Q4_9CHLO</name>
<dbReference type="Proteomes" id="UP001472866">
    <property type="component" value="Chromosome 02"/>
</dbReference>
<feature type="domain" description="Peptidase S54 rhomboid" evidence="9">
    <location>
        <begin position="90"/>
        <end position="234"/>
    </location>
</feature>
<organism evidence="10 11">
    <name type="scientific">Chloropicon roscoffensis</name>
    <dbReference type="NCBI Taxonomy" id="1461544"/>
    <lineage>
        <taxon>Eukaryota</taxon>
        <taxon>Viridiplantae</taxon>
        <taxon>Chlorophyta</taxon>
        <taxon>Chloropicophyceae</taxon>
        <taxon>Chloropicales</taxon>
        <taxon>Chloropicaceae</taxon>
        <taxon>Chloropicon</taxon>
    </lineage>
</organism>
<feature type="transmembrane region" description="Helical" evidence="8">
    <location>
        <begin position="192"/>
        <end position="209"/>
    </location>
</feature>
<dbReference type="SUPFAM" id="SSF144091">
    <property type="entry name" value="Rhomboid-like"/>
    <property type="match status" value="1"/>
</dbReference>
<dbReference type="PANTHER" id="PTHR43066:SF1">
    <property type="entry name" value="RHOMBOID PROTEIN 2"/>
    <property type="match status" value="1"/>
</dbReference>
<evidence type="ECO:0000256" key="2">
    <source>
        <dbReference type="ARBA" id="ARBA00009045"/>
    </source>
</evidence>
<protein>
    <submittedName>
        <fullName evidence="10">Rhomboid domain-containing protein</fullName>
    </submittedName>
</protein>
<evidence type="ECO:0000259" key="9">
    <source>
        <dbReference type="Pfam" id="PF01694"/>
    </source>
</evidence>
<evidence type="ECO:0000256" key="4">
    <source>
        <dbReference type="ARBA" id="ARBA00022692"/>
    </source>
</evidence>
<dbReference type="Pfam" id="PF01694">
    <property type="entry name" value="Rhomboid"/>
    <property type="match status" value="1"/>
</dbReference>
<comment type="subcellular location">
    <subcellularLocation>
        <location evidence="1">Membrane</location>
        <topology evidence="1">Multi-pass membrane protein</topology>
    </subcellularLocation>
</comment>
<evidence type="ECO:0000256" key="3">
    <source>
        <dbReference type="ARBA" id="ARBA00022670"/>
    </source>
</evidence>
<evidence type="ECO:0000256" key="5">
    <source>
        <dbReference type="ARBA" id="ARBA00022801"/>
    </source>
</evidence>
<feature type="transmembrane region" description="Helical" evidence="8">
    <location>
        <begin position="125"/>
        <end position="145"/>
    </location>
</feature>
<gene>
    <name evidence="10" type="ORF">HKI87_02g13840</name>
</gene>
<evidence type="ECO:0000256" key="7">
    <source>
        <dbReference type="ARBA" id="ARBA00023136"/>
    </source>
</evidence>